<organism evidence="1 2">
    <name type="scientific">Catharanthus roseus</name>
    <name type="common">Madagascar periwinkle</name>
    <name type="synonym">Vinca rosea</name>
    <dbReference type="NCBI Taxonomy" id="4058"/>
    <lineage>
        <taxon>Eukaryota</taxon>
        <taxon>Viridiplantae</taxon>
        <taxon>Streptophyta</taxon>
        <taxon>Embryophyta</taxon>
        <taxon>Tracheophyta</taxon>
        <taxon>Spermatophyta</taxon>
        <taxon>Magnoliopsida</taxon>
        <taxon>eudicotyledons</taxon>
        <taxon>Gunneridae</taxon>
        <taxon>Pentapetalae</taxon>
        <taxon>asterids</taxon>
        <taxon>lamiids</taxon>
        <taxon>Gentianales</taxon>
        <taxon>Apocynaceae</taxon>
        <taxon>Rauvolfioideae</taxon>
        <taxon>Vinceae</taxon>
        <taxon>Catharanthinae</taxon>
        <taxon>Catharanthus</taxon>
    </lineage>
</organism>
<evidence type="ECO:0000313" key="2">
    <source>
        <dbReference type="Proteomes" id="UP001060085"/>
    </source>
</evidence>
<proteinExistence type="predicted"/>
<dbReference type="Proteomes" id="UP001060085">
    <property type="component" value="Linkage Group LG08"/>
</dbReference>
<comment type="caution">
    <text evidence="1">The sequence shown here is derived from an EMBL/GenBank/DDBJ whole genome shotgun (WGS) entry which is preliminary data.</text>
</comment>
<evidence type="ECO:0000313" key="1">
    <source>
        <dbReference type="EMBL" id="KAI5647395.1"/>
    </source>
</evidence>
<name>A0ACB9ZLS9_CATRO</name>
<sequence>MCSFFGRVTLNARAGYQIASTMAGTGFSFSNNSSSSPFSLSTSAATSSSSPFSFSPNPASSSTSSTPSSSPLSFSFSNPSSATTSAPSSGFGSFGASTTSSLSSSASASSTPFPFASSAGTTTSTSSPLFGSSSSGPGFSSPIFGSGSSASNASSTASSLFGATSFGGGPATSSPFGASTLFGSSTSASASGSTNVFASGSGSFGNMFGSTPASSPFGSSAPSLASASGVASSASMSAFSSGSGSGSFGSMFGSAAASSPFGSSAPSPASASGVDSSASTSPFSSGLFGSSSSPFGVSSSTSTTTTLSFPSFGSPASAGFGTAPSKLSLSFPSGTVSVSSTPSFASPATSAASSTATASGFSFPNSTPGSSAASAASSGQAFSFPTTSSTSSNAASPSVSSSPFLSTSAPFSISKATGSSTTTAVPASTTPSLTSLSSSAASTSGFSFGTSSFQTSASAPAFSSTPASKPSFGTTSSPLFSTVATTTSASTPAATSVTSAAASASTSGPGLALNFPAFGSAASSATTTASTSGSAAASSGFSSFGVTSVSAPSGTTAATTAPSFSLPTNLPASSSSSQPQSTAAAILSGTPTSSAGKCSGYTAFCMKIGLDDEEQEVESVCEQARDSVLEQPLGQKNDSETNHNEFSGVRKDQVGKNDYVKDVGGVEQGFKSSSAACSTTIHVKELEPVPGLVSAGTILPSASCIESALVHEDTPKTQPAMVDMGKKEPSRDIAEIQEETSENSSVASEVVGNEEVVSNAVGQAFFVYSPCSGLNNLTLSPGDAQMIIKSILDKHGDITKESIVKSLVVRLTLLQVVAEVVHRLCNHTINTLGYEELQLMQRLADDAAAVGFSVDWLQERLKKVAFASKYHEHLVNLDRLGEQINAAKKSLMEMELQQLVWKKEVDCMKVELEGMDFEGSNLGEGLISFLVISSSKNPFPKISALFDQEFEQWYSLGVPTLASTTPATLGTSSAAQTSSLVVASSSGTTSTTTTAVASTPKLPSEITGKTVEEFLDLVPMASGYLYDILFQDHDIFLEGELHLDSWVLRAYIYLVTLSPKEWNAELQERTRKFQKQANAIAEWDRRILQNRDILLRLEWCPGYCVVCLNCMKYIVLYLWFFGDEYFTFDSDMTDVAKVVETQANLERQLELIETHQDEVDKALQSMEEEAERIYKDERGLLLDDEAASTRDAMYEQAEFIERELEHMTEQIKAIINTINTSQGGELEATDGMTPLDIVVRILNNQLSSLVWIDEKAEEFASRIQKLASQGSVVDRETINPLGHSYYPPFVAFFFMFFVSDRYTHYHYCARVTKPGSEWCLTLAVIVRVGFLVRILCNTFVECINI</sequence>
<accession>A0ACB9ZLS9</accession>
<protein>
    <submittedName>
        <fullName evidence="1">Uncharacterized protein</fullName>
    </submittedName>
</protein>
<dbReference type="EMBL" id="CM044708">
    <property type="protein sequence ID" value="KAI5647395.1"/>
    <property type="molecule type" value="Genomic_DNA"/>
</dbReference>
<reference evidence="2" key="1">
    <citation type="journal article" date="2023" name="Nat. Plants">
        <title>Single-cell RNA sequencing provides a high-resolution roadmap for understanding the multicellular compartmentation of specialized metabolism.</title>
        <authorList>
            <person name="Sun S."/>
            <person name="Shen X."/>
            <person name="Li Y."/>
            <person name="Li Y."/>
            <person name="Wang S."/>
            <person name="Li R."/>
            <person name="Zhang H."/>
            <person name="Shen G."/>
            <person name="Guo B."/>
            <person name="Wei J."/>
            <person name="Xu J."/>
            <person name="St-Pierre B."/>
            <person name="Chen S."/>
            <person name="Sun C."/>
        </authorList>
    </citation>
    <scope>NUCLEOTIDE SEQUENCE [LARGE SCALE GENOMIC DNA]</scope>
</reference>
<gene>
    <name evidence="1" type="ORF">M9H77_33400</name>
</gene>
<keyword evidence="2" id="KW-1185">Reference proteome</keyword>